<proteinExistence type="predicted"/>
<dbReference type="OrthoDB" id="2942336at2"/>
<protein>
    <submittedName>
        <fullName evidence="2">Sigma-70 family RNA polymerase sigma factor</fullName>
    </submittedName>
</protein>
<keyword evidence="3" id="KW-1185">Reference proteome</keyword>
<organism evidence="2 3">
    <name type="scientific">Oceanobacillus zhaokaii</name>
    <dbReference type="NCBI Taxonomy" id="2052660"/>
    <lineage>
        <taxon>Bacteria</taxon>
        <taxon>Bacillati</taxon>
        <taxon>Bacillota</taxon>
        <taxon>Bacilli</taxon>
        <taxon>Bacillales</taxon>
        <taxon>Bacillaceae</taxon>
        <taxon>Oceanobacillus</taxon>
    </lineage>
</organism>
<dbReference type="SUPFAM" id="SSF88659">
    <property type="entry name" value="Sigma3 and sigma4 domains of RNA polymerase sigma factors"/>
    <property type="match status" value="1"/>
</dbReference>
<sequence>MKRNTCPNEEECEYPMARKFVDENELIFRNNLMRSFLLTKKNCFLLDQSIRNSTSETKKALDKAFQDHFSEIRLISQLSNDLRRIAIRYDQKFNLYRKRQLLILDQPIHEDATNITSRVELIADDNAISVDEQVLENDPHLEGYIENFTLYHAIRSLTPRQKYILEASYLFNLTDTEIAAKEGVSQQSISKTRNKALNNLKKQLLTEEGKYE</sequence>
<dbReference type="AlphaFoldDB" id="A0A345PIU1"/>
<evidence type="ECO:0000259" key="1">
    <source>
        <dbReference type="Pfam" id="PF04545"/>
    </source>
</evidence>
<dbReference type="Proteomes" id="UP000253908">
    <property type="component" value="Chromosome"/>
</dbReference>
<dbReference type="Pfam" id="PF04545">
    <property type="entry name" value="Sigma70_r4"/>
    <property type="match status" value="1"/>
</dbReference>
<dbReference type="Gene3D" id="1.20.140.160">
    <property type="match status" value="1"/>
</dbReference>
<dbReference type="EMBL" id="CP024848">
    <property type="protein sequence ID" value="AXI09921.1"/>
    <property type="molecule type" value="Genomic_DNA"/>
</dbReference>
<accession>A0A345PIU1</accession>
<evidence type="ECO:0000313" key="3">
    <source>
        <dbReference type="Proteomes" id="UP000253908"/>
    </source>
</evidence>
<dbReference type="RefSeq" id="WP_114917207.1">
    <property type="nucleotide sequence ID" value="NZ_CP024848.1"/>
</dbReference>
<dbReference type="InterPro" id="IPR007630">
    <property type="entry name" value="RNA_pol_sigma70_r4"/>
</dbReference>
<evidence type="ECO:0000313" key="2">
    <source>
        <dbReference type="EMBL" id="AXI09921.1"/>
    </source>
</evidence>
<dbReference type="InterPro" id="IPR013324">
    <property type="entry name" value="RNA_pol_sigma_r3/r4-like"/>
</dbReference>
<gene>
    <name evidence="2" type="ORF">CUC15_13720</name>
</gene>
<name>A0A345PIU1_9BACI</name>
<dbReference type="KEGG" id="ocn:CUC15_13720"/>
<reference evidence="3" key="1">
    <citation type="submission" date="2017-11" db="EMBL/GenBank/DDBJ databases">
        <authorList>
            <person name="Zhu W."/>
        </authorList>
    </citation>
    <scope>NUCLEOTIDE SEQUENCE [LARGE SCALE GENOMIC DNA]</scope>
    <source>
        <strain evidence="3">160</strain>
    </source>
</reference>
<dbReference type="GO" id="GO:0003700">
    <property type="term" value="F:DNA-binding transcription factor activity"/>
    <property type="evidence" value="ECO:0007669"/>
    <property type="project" value="InterPro"/>
</dbReference>
<feature type="domain" description="RNA polymerase sigma-70 region 4" evidence="1">
    <location>
        <begin position="153"/>
        <end position="202"/>
    </location>
</feature>
<dbReference type="GO" id="GO:0006352">
    <property type="term" value="P:DNA-templated transcription initiation"/>
    <property type="evidence" value="ECO:0007669"/>
    <property type="project" value="InterPro"/>
</dbReference>